<proteinExistence type="predicted"/>
<dbReference type="AlphaFoldDB" id="A0A9D4S7U4"/>
<accession>A0A9D4S7U4</accession>
<keyword evidence="3" id="KW-1185">Reference proteome</keyword>
<evidence type="ECO:0000313" key="2">
    <source>
        <dbReference type="EMBL" id="KAH3893683.1"/>
    </source>
</evidence>
<dbReference type="EMBL" id="JAIWYP010000001">
    <property type="protein sequence ID" value="KAH3893683.1"/>
    <property type="molecule type" value="Genomic_DNA"/>
</dbReference>
<reference evidence="2" key="1">
    <citation type="journal article" date="2019" name="bioRxiv">
        <title>The Genome of the Zebra Mussel, Dreissena polymorpha: A Resource for Invasive Species Research.</title>
        <authorList>
            <person name="McCartney M.A."/>
            <person name="Auch B."/>
            <person name="Kono T."/>
            <person name="Mallez S."/>
            <person name="Zhang Y."/>
            <person name="Obille A."/>
            <person name="Becker A."/>
            <person name="Abrahante J.E."/>
            <person name="Garbe J."/>
            <person name="Badalamenti J.P."/>
            <person name="Herman A."/>
            <person name="Mangelson H."/>
            <person name="Liachko I."/>
            <person name="Sullivan S."/>
            <person name="Sone E.D."/>
            <person name="Koren S."/>
            <person name="Silverstein K.A.T."/>
            <person name="Beckman K.B."/>
            <person name="Gohl D.M."/>
        </authorList>
    </citation>
    <scope>NUCLEOTIDE SEQUENCE</scope>
    <source>
        <strain evidence="2">Duluth1</strain>
        <tissue evidence="2">Whole animal</tissue>
    </source>
</reference>
<comment type="caution">
    <text evidence="2">The sequence shown here is derived from an EMBL/GenBank/DDBJ whole genome shotgun (WGS) entry which is preliminary data.</text>
</comment>
<protein>
    <submittedName>
        <fullName evidence="2">Uncharacterized protein</fullName>
    </submittedName>
</protein>
<gene>
    <name evidence="2" type="ORF">DPMN_017833</name>
</gene>
<sequence length="57" mass="6089">MYTGSWRAPKIPLPTSKRISVPGHGNFLTTDRDGSNIRSCPTGAHSDGQRGAALGMY</sequence>
<dbReference type="Proteomes" id="UP000828390">
    <property type="component" value="Unassembled WGS sequence"/>
</dbReference>
<name>A0A9D4S7U4_DREPO</name>
<organism evidence="2 3">
    <name type="scientific">Dreissena polymorpha</name>
    <name type="common">Zebra mussel</name>
    <name type="synonym">Mytilus polymorpha</name>
    <dbReference type="NCBI Taxonomy" id="45954"/>
    <lineage>
        <taxon>Eukaryota</taxon>
        <taxon>Metazoa</taxon>
        <taxon>Spiralia</taxon>
        <taxon>Lophotrochozoa</taxon>
        <taxon>Mollusca</taxon>
        <taxon>Bivalvia</taxon>
        <taxon>Autobranchia</taxon>
        <taxon>Heteroconchia</taxon>
        <taxon>Euheterodonta</taxon>
        <taxon>Imparidentia</taxon>
        <taxon>Neoheterodontei</taxon>
        <taxon>Myida</taxon>
        <taxon>Dreissenoidea</taxon>
        <taxon>Dreissenidae</taxon>
        <taxon>Dreissena</taxon>
    </lineage>
</organism>
<reference evidence="2" key="2">
    <citation type="submission" date="2020-11" db="EMBL/GenBank/DDBJ databases">
        <authorList>
            <person name="McCartney M.A."/>
            <person name="Auch B."/>
            <person name="Kono T."/>
            <person name="Mallez S."/>
            <person name="Becker A."/>
            <person name="Gohl D.M."/>
            <person name="Silverstein K.A.T."/>
            <person name="Koren S."/>
            <person name="Bechman K.B."/>
            <person name="Herman A."/>
            <person name="Abrahante J.E."/>
            <person name="Garbe J."/>
        </authorList>
    </citation>
    <scope>NUCLEOTIDE SEQUENCE</scope>
    <source>
        <strain evidence="2">Duluth1</strain>
        <tissue evidence="2">Whole animal</tissue>
    </source>
</reference>
<feature type="region of interest" description="Disordered" evidence="1">
    <location>
        <begin position="1"/>
        <end position="57"/>
    </location>
</feature>
<evidence type="ECO:0000256" key="1">
    <source>
        <dbReference type="SAM" id="MobiDB-lite"/>
    </source>
</evidence>
<evidence type="ECO:0000313" key="3">
    <source>
        <dbReference type="Proteomes" id="UP000828390"/>
    </source>
</evidence>